<dbReference type="Proteomes" id="UP000697998">
    <property type="component" value="Unassembled WGS sequence"/>
</dbReference>
<dbReference type="CDD" id="cd10839">
    <property type="entry name" value="cpPDZ1_DegP-like"/>
    <property type="match status" value="1"/>
</dbReference>
<evidence type="ECO:0000256" key="10">
    <source>
        <dbReference type="ARBA" id="ARBA00022801"/>
    </source>
</evidence>
<dbReference type="PANTHER" id="PTHR22939:SF130">
    <property type="entry name" value="PERIPLASMIC SERINE ENDOPROTEASE DEGP-LIKE-RELATED"/>
    <property type="match status" value="1"/>
</dbReference>
<evidence type="ECO:0000256" key="1">
    <source>
        <dbReference type="ARBA" id="ARBA00001772"/>
    </source>
</evidence>
<comment type="catalytic activity">
    <reaction evidence="1">
        <text>Acts on substrates that are at least partially unfolded. The cleavage site P1 residue is normally between a pair of hydrophobic residues, such as Val-|-Val.</text>
        <dbReference type="EC" id="3.4.21.107"/>
    </reaction>
</comment>
<evidence type="ECO:0000256" key="3">
    <source>
        <dbReference type="ARBA" id="ARBA00010541"/>
    </source>
</evidence>
<evidence type="ECO:0000256" key="5">
    <source>
        <dbReference type="ARBA" id="ARBA00013958"/>
    </source>
</evidence>
<accession>A0A935Q1Y2</accession>
<dbReference type="Gene3D" id="2.40.10.120">
    <property type="match status" value="1"/>
</dbReference>
<comment type="similarity">
    <text evidence="3">Belongs to the peptidase S1C family.</text>
</comment>
<evidence type="ECO:0000256" key="14">
    <source>
        <dbReference type="PIRSR" id="PIRSR611782-1"/>
    </source>
</evidence>
<dbReference type="SUPFAM" id="SSF50494">
    <property type="entry name" value="Trypsin-like serine proteases"/>
    <property type="match status" value="1"/>
</dbReference>
<proteinExistence type="inferred from homology"/>
<evidence type="ECO:0000256" key="2">
    <source>
        <dbReference type="ARBA" id="ARBA00004418"/>
    </source>
</evidence>
<reference evidence="19 20" key="1">
    <citation type="submission" date="2020-10" db="EMBL/GenBank/DDBJ databases">
        <title>Connecting structure to function with the recovery of over 1000 high-quality activated sludge metagenome-assembled genomes encoding full-length rRNA genes using long-read sequencing.</title>
        <authorList>
            <person name="Singleton C.M."/>
            <person name="Petriglieri F."/>
            <person name="Kristensen J.M."/>
            <person name="Kirkegaard R.H."/>
            <person name="Michaelsen T.Y."/>
            <person name="Andersen M.H."/>
            <person name="Karst S.M."/>
            <person name="Dueholm M.S."/>
            <person name="Nielsen P.H."/>
            <person name="Albertsen M."/>
        </authorList>
    </citation>
    <scope>NUCLEOTIDE SEQUENCE [LARGE SCALE GENOMIC DNA]</scope>
    <source>
        <strain evidence="19">EsbW_18-Q3-R4-48_BATAC.285</strain>
    </source>
</reference>
<keyword evidence="8" id="KW-0677">Repeat</keyword>
<feature type="domain" description="PDZ" evidence="18">
    <location>
        <begin position="284"/>
        <end position="375"/>
    </location>
</feature>
<evidence type="ECO:0000256" key="15">
    <source>
        <dbReference type="PIRSR" id="PIRSR611782-2"/>
    </source>
</evidence>
<gene>
    <name evidence="19" type="ORF">IPJ27_15675</name>
</gene>
<evidence type="ECO:0000256" key="9">
    <source>
        <dbReference type="ARBA" id="ARBA00022764"/>
    </source>
</evidence>
<evidence type="ECO:0000256" key="17">
    <source>
        <dbReference type="SAM" id="SignalP"/>
    </source>
</evidence>
<dbReference type="InterPro" id="IPR009003">
    <property type="entry name" value="Peptidase_S1_PA"/>
</dbReference>
<evidence type="ECO:0000256" key="12">
    <source>
        <dbReference type="ARBA" id="ARBA00023016"/>
    </source>
</evidence>
<feature type="binding site" evidence="15">
    <location>
        <position position="137"/>
    </location>
    <ligand>
        <name>substrate</name>
    </ligand>
</feature>
<dbReference type="PANTHER" id="PTHR22939">
    <property type="entry name" value="SERINE PROTEASE FAMILY S1C HTRA-RELATED"/>
    <property type="match status" value="1"/>
</dbReference>
<dbReference type="InterPro" id="IPR001940">
    <property type="entry name" value="Peptidase_S1C"/>
</dbReference>
<dbReference type="GO" id="GO:0004252">
    <property type="term" value="F:serine-type endopeptidase activity"/>
    <property type="evidence" value="ECO:0007669"/>
    <property type="project" value="InterPro"/>
</dbReference>
<dbReference type="InterPro" id="IPR036034">
    <property type="entry name" value="PDZ_sf"/>
</dbReference>
<dbReference type="NCBIfam" id="TIGR02037">
    <property type="entry name" value="degP_htrA_DO"/>
    <property type="match status" value="1"/>
</dbReference>
<feature type="region of interest" description="Disordered" evidence="16">
    <location>
        <begin position="74"/>
        <end position="98"/>
    </location>
</feature>
<keyword evidence="9" id="KW-0574">Periplasm</keyword>
<feature type="active site" description="Charge relay system" evidence="14">
    <location>
        <position position="240"/>
    </location>
</feature>
<feature type="chain" id="PRO_5038689826" description="Probable periplasmic serine endoprotease DegP-like" evidence="17">
    <location>
        <begin position="29"/>
        <end position="489"/>
    </location>
</feature>
<dbReference type="InterPro" id="IPR011782">
    <property type="entry name" value="Pept_S1C_Do"/>
</dbReference>
<sequence length="489" mass="50478">MNSNKLKLTAGAAAVAAALTGAYTIGHANAPAPQAPASQVTLPTTMTQPVAVAGAALPDMSGIVTRNSPSVVNISVSGTRKAGSRGPRSPQFDDDDESIPDFLRRFGVPHNRGDTPARGLGSGFIVSPDGTILTNAHVVDGAEEVIVKLTDKREFKAKVLGLDTASDVAVLRIDAKDLPAVRIGSASNTRVGEWVLAIGSPFGFESSASAGIVSAISRSLPDGSYVPFIQTDVAVNPGNSGGPLFNMAGEVIGINSQIYSRSGGYQGLSFAIPIEVAMNVEKQIVTHGKVQRGRLGVGIQEVNQSLADSFGLKKPAGALVGSVEKDSPAAKAGLEPGDVILSINGKEIASSNELPAIVSSMKPGEQAKLQVWRKGETRPFDVEVGKFGDEQLASNDAPDAGKGRLGVAVRPLTPEEQRRADVSNGVVVQNVTGAAAKAGIKPGDIVVAVNGEAISTTEQLRDLISKAGKRIAVLVDRGNARIFIPVELG</sequence>
<keyword evidence="10" id="KW-0378">Hydrolase</keyword>
<evidence type="ECO:0000256" key="7">
    <source>
        <dbReference type="ARBA" id="ARBA00022729"/>
    </source>
</evidence>
<evidence type="ECO:0000256" key="11">
    <source>
        <dbReference type="ARBA" id="ARBA00022825"/>
    </source>
</evidence>
<comment type="caution">
    <text evidence="19">The sequence shown here is derived from an EMBL/GenBank/DDBJ whole genome shotgun (WGS) entry which is preliminary data.</text>
</comment>
<evidence type="ECO:0000256" key="4">
    <source>
        <dbReference type="ARBA" id="ARBA00013035"/>
    </source>
</evidence>
<evidence type="ECO:0000256" key="6">
    <source>
        <dbReference type="ARBA" id="ARBA00022670"/>
    </source>
</evidence>
<dbReference type="Pfam" id="PF13180">
    <property type="entry name" value="PDZ_2"/>
    <property type="match status" value="1"/>
</dbReference>
<dbReference type="PROSITE" id="PS50106">
    <property type="entry name" value="PDZ"/>
    <property type="match status" value="2"/>
</dbReference>
<keyword evidence="11" id="KW-0720">Serine protease</keyword>
<dbReference type="InterPro" id="IPR001478">
    <property type="entry name" value="PDZ"/>
</dbReference>
<dbReference type="Pfam" id="PF17820">
    <property type="entry name" value="PDZ_6"/>
    <property type="match status" value="1"/>
</dbReference>
<keyword evidence="12" id="KW-0346">Stress response</keyword>
<dbReference type="GO" id="GO:0006508">
    <property type="term" value="P:proteolysis"/>
    <property type="evidence" value="ECO:0007669"/>
    <property type="project" value="UniProtKB-KW"/>
</dbReference>
<evidence type="ECO:0000256" key="16">
    <source>
        <dbReference type="SAM" id="MobiDB-lite"/>
    </source>
</evidence>
<dbReference type="AlphaFoldDB" id="A0A935Q1Y2"/>
<evidence type="ECO:0000313" key="19">
    <source>
        <dbReference type="EMBL" id="MBK7676066.1"/>
    </source>
</evidence>
<dbReference type="Pfam" id="PF13365">
    <property type="entry name" value="Trypsin_2"/>
    <property type="match status" value="1"/>
</dbReference>
<comment type="subcellular location">
    <subcellularLocation>
        <location evidence="2">Periplasm</location>
    </subcellularLocation>
</comment>
<evidence type="ECO:0000313" key="20">
    <source>
        <dbReference type="Proteomes" id="UP000697998"/>
    </source>
</evidence>
<feature type="domain" description="PDZ" evidence="18">
    <location>
        <begin position="402"/>
        <end position="479"/>
    </location>
</feature>
<dbReference type="EC" id="3.4.21.107" evidence="4"/>
<keyword evidence="6" id="KW-0645">Protease</keyword>
<dbReference type="SUPFAM" id="SSF50156">
    <property type="entry name" value="PDZ domain-like"/>
    <property type="match status" value="2"/>
</dbReference>
<evidence type="ECO:0000256" key="13">
    <source>
        <dbReference type="ARBA" id="ARBA00032850"/>
    </source>
</evidence>
<organism evidence="19 20">
    <name type="scientific">Candidatus Accumulibacter proximus</name>
    <dbReference type="NCBI Taxonomy" id="2954385"/>
    <lineage>
        <taxon>Bacteria</taxon>
        <taxon>Pseudomonadati</taxon>
        <taxon>Pseudomonadota</taxon>
        <taxon>Betaproteobacteria</taxon>
        <taxon>Candidatus Accumulibacter</taxon>
    </lineage>
</organism>
<dbReference type="PRINTS" id="PR00834">
    <property type="entry name" value="PROTEASES2C"/>
</dbReference>
<feature type="active site" description="Charge relay system" evidence="14">
    <location>
        <position position="167"/>
    </location>
</feature>
<dbReference type="InterPro" id="IPR041489">
    <property type="entry name" value="PDZ_6"/>
</dbReference>
<name>A0A935Q1Y2_9PROT</name>
<evidence type="ECO:0000259" key="18">
    <source>
        <dbReference type="PROSITE" id="PS50106"/>
    </source>
</evidence>
<dbReference type="EMBL" id="JADJMH010000016">
    <property type="protein sequence ID" value="MBK7676066.1"/>
    <property type="molecule type" value="Genomic_DNA"/>
</dbReference>
<feature type="signal peptide" evidence="17">
    <location>
        <begin position="1"/>
        <end position="28"/>
    </location>
</feature>
<dbReference type="GO" id="GO:0042597">
    <property type="term" value="C:periplasmic space"/>
    <property type="evidence" value="ECO:0007669"/>
    <property type="project" value="UniProtKB-SubCell"/>
</dbReference>
<keyword evidence="7 17" id="KW-0732">Signal</keyword>
<dbReference type="Gene3D" id="2.30.42.10">
    <property type="match status" value="2"/>
</dbReference>
<evidence type="ECO:0000256" key="8">
    <source>
        <dbReference type="ARBA" id="ARBA00022737"/>
    </source>
</evidence>
<feature type="active site" description="Charge relay system" evidence="14">
    <location>
        <position position="137"/>
    </location>
</feature>
<feature type="binding site" evidence="15">
    <location>
        <begin position="238"/>
        <end position="240"/>
    </location>
    <ligand>
        <name>substrate</name>
    </ligand>
</feature>
<dbReference type="SMART" id="SM00228">
    <property type="entry name" value="PDZ"/>
    <property type="match status" value="2"/>
</dbReference>
<feature type="binding site" evidence="15">
    <location>
        <position position="167"/>
    </location>
    <ligand>
        <name>substrate</name>
    </ligand>
</feature>
<protein>
    <recommendedName>
        <fullName evidence="5">Probable periplasmic serine endoprotease DegP-like</fullName>
        <ecNumber evidence="4">3.4.21.107</ecNumber>
    </recommendedName>
    <alternativeName>
        <fullName evidence="13">Protease Do</fullName>
    </alternativeName>
</protein>